<dbReference type="EMBL" id="CANTUW010000195">
    <property type="protein sequence ID" value="CAI7935259.1"/>
    <property type="molecule type" value="Genomic_DNA"/>
</dbReference>
<keyword evidence="3" id="KW-1185">Reference proteome</keyword>
<reference evidence="2" key="1">
    <citation type="submission" date="2022-12" db="EMBL/GenBank/DDBJ databases">
        <authorList>
            <person name="Alioto T."/>
            <person name="Alioto T."/>
            <person name="Gomez Garrido J."/>
        </authorList>
    </citation>
    <scope>NUCLEOTIDE SEQUENCE</scope>
</reference>
<dbReference type="Gene3D" id="1.10.630.10">
    <property type="entry name" value="Cytochrome P450"/>
    <property type="match status" value="1"/>
</dbReference>
<dbReference type="AlphaFoldDB" id="A0AA35QQG4"/>
<evidence type="ECO:0000313" key="2">
    <source>
        <dbReference type="EMBL" id="CAI7935259.1"/>
    </source>
</evidence>
<dbReference type="PANTHER" id="PTHR24291">
    <property type="entry name" value="CYTOCHROME P450 FAMILY 4"/>
    <property type="match status" value="1"/>
</dbReference>
<proteinExistence type="inferred from homology"/>
<dbReference type="Pfam" id="PF00067">
    <property type="entry name" value="p450"/>
    <property type="match status" value="1"/>
</dbReference>
<organism evidence="2 3">
    <name type="scientific">Podarcis lilfordi</name>
    <name type="common">Lilford's wall lizard</name>
    <dbReference type="NCBI Taxonomy" id="74358"/>
    <lineage>
        <taxon>Eukaryota</taxon>
        <taxon>Metazoa</taxon>
        <taxon>Chordata</taxon>
        <taxon>Craniata</taxon>
        <taxon>Vertebrata</taxon>
        <taxon>Euteleostomi</taxon>
        <taxon>Lepidosauria</taxon>
        <taxon>Squamata</taxon>
        <taxon>Bifurcata</taxon>
        <taxon>Unidentata</taxon>
        <taxon>Episquamata</taxon>
        <taxon>Laterata</taxon>
        <taxon>Lacertibaenia</taxon>
        <taxon>Lacertidae</taxon>
        <taxon>Podarcis</taxon>
    </lineage>
</organism>
<name>A0AA35QQG4_9SAUR</name>
<dbReference type="GO" id="GO:0016705">
    <property type="term" value="F:oxidoreductase activity, acting on paired donors, with incorporation or reduction of molecular oxygen"/>
    <property type="evidence" value="ECO:0007669"/>
    <property type="project" value="InterPro"/>
</dbReference>
<comment type="caution">
    <text evidence="2">The sequence shown here is derived from an EMBL/GenBank/DDBJ whole genome shotgun (WGS) entry which is preliminary data.</text>
</comment>
<dbReference type="GO" id="GO:0004497">
    <property type="term" value="F:monooxygenase activity"/>
    <property type="evidence" value="ECO:0007669"/>
    <property type="project" value="InterPro"/>
</dbReference>
<dbReference type="PANTHER" id="PTHR24291:SF201">
    <property type="entry name" value="CYTOCHROME P450, FAMILY 4, SUBFAMILY B, POLYPEPTIDE 7"/>
    <property type="match status" value="1"/>
</dbReference>
<feature type="non-terminal residue" evidence="2">
    <location>
        <position position="1"/>
    </location>
</feature>
<dbReference type="SUPFAM" id="SSF48264">
    <property type="entry name" value="Cytochrome P450"/>
    <property type="match status" value="1"/>
</dbReference>
<dbReference type="InterPro" id="IPR001128">
    <property type="entry name" value="Cyt_P450"/>
</dbReference>
<dbReference type="GO" id="GO:0020037">
    <property type="term" value="F:heme binding"/>
    <property type="evidence" value="ECO:0007669"/>
    <property type="project" value="InterPro"/>
</dbReference>
<comment type="similarity">
    <text evidence="1">Belongs to the cytochrome P450 family.</text>
</comment>
<dbReference type="InterPro" id="IPR050196">
    <property type="entry name" value="Cytochrome_P450_Monoox"/>
</dbReference>
<evidence type="ECO:0000256" key="1">
    <source>
        <dbReference type="ARBA" id="ARBA00010617"/>
    </source>
</evidence>
<accession>A0AA35QQG4</accession>
<evidence type="ECO:0000313" key="3">
    <source>
        <dbReference type="Proteomes" id="UP001178461"/>
    </source>
</evidence>
<dbReference type="GO" id="GO:0005506">
    <property type="term" value="F:iron ion binding"/>
    <property type="evidence" value="ECO:0007669"/>
    <property type="project" value="InterPro"/>
</dbReference>
<dbReference type="InterPro" id="IPR036396">
    <property type="entry name" value="Cyt_P450_sf"/>
</dbReference>
<gene>
    <name evidence="2" type="ORF">PODLI_1B029538</name>
</gene>
<protein>
    <submittedName>
        <fullName evidence="2">Cytochrome P450 4B1-like isoform X1</fullName>
    </submittedName>
</protein>
<dbReference type="Proteomes" id="UP001178461">
    <property type="component" value="Unassembled WGS sequence"/>
</dbReference>
<sequence>KRDLVRGLQRAPAVLMSDNGGCMFATEAVGRRSIHMSQKGLKKPEGRRFHRNLPLGKRYRRCQLQKPVSGGRPRRRRWMHCIRTRPGHSLSCLPKLHKMLTQLGYKQGDADKCLYSKSNNGQFSYILAFVDDLIIATATKRWSQRQKIHELVEHMQMQDAHPVATPMATDFLKNQQDSKQLPDNNDYRSAIGVKRVVRYLKGTMNCKLSCLKLTQTSRENSYIQTVFDLGFLVYQRLKTPLHHNDLIYWLSSKGRQFYKACKIAHHHTEKVIRERKDSSRMRKELEKILKKRHLDFLDILLCAKDENGNPLSDEDIRAEVDTFMFEGHDTTASGISWLFYCMGPEP</sequence>